<dbReference type="AlphaFoldDB" id="A0A3D2X8C3"/>
<evidence type="ECO:0000259" key="5">
    <source>
        <dbReference type="PROSITE" id="PS50975"/>
    </source>
</evidence>
<evidence type="ECO:0000313" key="7">
    <source>
        <dbReference type="Proteomes" id="UP000262969"/>
    </source>
</evidence>
<evidence type="ECO:0000256" key="2">
    <source>
        <dbReference type="ARBA" id="ARBA00022741"/>
    </source>
</evidence>
<sequence>MKAWLIANHFLMSKKFSELTDWLFQAAKAANIEMVLMSNADCLAFLGRGGVDAFKQYHETLPDFVLFWDKDVRLATYLETLGIPVYNSSKSIALCDDKSMTHLTLEQYGIPMPKTIIAPMTYENIGYTDYDFLTMVEKELHYPLVIKECFGSFGAQVYLAKDENELLEKVEQIGTKPMLFQEFIKSSEGRDIRLQVVGDQVVASMYRYSEIDFRANISNGGKMKAYQPTDEQIALALECTKRLGLTFAGVDLLFGEHEEPIVCEVNSNAHFKNIYDCTGVDTAKQIINYILLEKRNHRC</sequence>
<dbReference type="GO" id="GO:0046872">
    <property type="term" value="F:metal ion binding"/>
    <property type="evidence" value="ECO:0007669"/>
    <property type="project" value="UniProtKB-KW"/>
</dbReference>
<dbReference type="InterPro" id="IPR004666">
    <property type="entry name" value="Rp_bS6_RimK/Lys_biosynth_LsyX"/>
</dbReference>
<evidence type="ECO:0000256" key="3">
    <source>
        <dbReference type="ARBA" id="ARBA00022840"/>
    </source>
</evidence>
<organism evidence="6 7">
    <name type="scientific">Lachnoclostridium phytofermentans</name>
    <dbReference type="NCBI Taxonomy" id="66219"/>
    <lineage>
        <taxon>Bacteria</taxon>
        <taxon>Bacillati</taxon>
        <taxon>Bacillota</taxon>
        <taxon>Clostridia</taxon>
        <taxon>Lachnospirales</taxon>
        <taxon>Lachnospiraceae</taxon>
    </lineage>
</organism>
<dbReference type="Proteomes" id="UP000262969">
    <property type="component" value="Unassembled WGS sequence"/>
</dbReference>
<dbReference type="InterPro" id="IPR013651">
    <property type="entry name" value="ATP-grasp_RimK-type"/>
</dbReference>
<accession>A0A3D2X8C3</accession>
<keyword evidence="6" id="KW-0436">Ligase</keyword>
<dbReference type="GO" id="GO:0043774">
    <property type="term" value="F:coenzyme F420-2 alpha-glutamyl ligase activity"/>
    <property type="evidence" value="ECO:0007669"/>
    <property type="project" value="TreeGrafter"/>
</dbReference>
<dbReference type="Gene3D" id="3.40.50.20">
    <property type="match status" value="1"/>
</dbReference>
<dbReference type="Gene3D" id="3.30.470.20">
    <property type="entry name" value="ATP-grasp fold, B domain"/>
    <property type="match status" value="1"/>
</dbReference>
<dbReference type="InterPro" id="IPR013815">
    <property type="entry name" value="ATP_grasp_subdomain_1"/>
</dbReference>
<keyword evidence="1" id="KW-0479">Metal-binding</keyword>
<reference evidence="6 7" key="1">
    <citation type="journal article" date="2018" name="Nat. Biotechnol.">
        <title>A standardized bacterial taxonomy based on genome phylogeny substantially revises the tree of life.</title>
        <authorList>
            <person name="Parks D.H."/>
            <person name="Chuvochina M."/>
            <person name="Waite D.W."/>
            <person name="Rinke C."/>
            <person name="Skarshewski A."/>
            <person name="Chaumeil P.A."/>
            <person name="Hugenholtz P."/>
        </authorList>
    </citation>
    <scope>NUCLEOTIDE SEQUENCE [LARGE SCALE GENOMIC DNA]</scope>
    <source>
        <strain evidence="6">UBA11728</strain>
    </source>
</reference>
<dbReference type="GO" id="GO:0005737">
    <property type="term" value="C:cytoplasm"/>
    <property type="evidence" value="ECO:0007669"/>
    <property type="project" value="TreeGrafter"/>
</dbReference>
<dbReference type="EMBL" id="DPVV01000449">
    <property type="protein sequence ID" value="HCL03390.1"/>
    <property type="molecule type" value="Genomic_DNA"/>
</dbReference>
<dbReference type="InterPro" id="IPR011761">
    <property type="entry name" value="ATP-grasp"/>
</dbReference>
<dbReference type="PANTHER" id="PTHR21621">
    <property type="entry name" value="RIBOSOMAL PROTEIN S6 MODIFICATION PROTEIN"/>
    <property type="match status" value="1"/>
</dbReference>
<feature type="domain" description="ATP-grasp" evidence="5">
    <location>
        <begin position="102"/>
        <end position="291"/>
    </location>
</feature>
<evidence type="ECO:0000256" key="4">
    <source>
        <dbReference type="PROSITE-ProRule" id="PRU00409"/>
    </source>
</evidence>
<evidence type="ECO:0000313" key="6">
    <source>
        <dbReference type="EMBL" id="HCL03390.1"/>
    </source>
</evidence>
<name>A0A3D2X8C3_9FIRM</name>
<protein>
    <submittedName>
        <fullName evidence="6">RimK family alpha-L-glutamate ligase</fullName>
    </submittedName>
</protein>
<dbReference type="NCBIfam" id="TIGR00768">
    <property type="entry name" value="rimK_fam"/>
    <property type="match status" value="1"/>
</dbReference>
<comment type="caution">
    <text evidence="6">The sequence shown here is derived from an EMBL/GenBank/DDBJ whole genome shotgun (WGS) entry which is preliminary data.</text>
</comment>
<dbReference type="Gene3D" id="3.30.1490.20">
    <property type="entry name" value="ATP-grasp fold, A domain"/>
    <property type="match status" value="1"/>
</dbReference>
<keyword evidence="3 4" id="KW-0067">ATP-binding</keyword>
<dbReference type="PROSITE" id="PS50975">
    <property type="entry name" value="ATP_GRASP"/>
    <property type="match status" value="1"/>
</dbReference>
<dbReference type="Pfam" id="PF08443">
    <property type="entry name" value="RimK"/>
    <property type="match status" value="1"/>
</dbReference>
<dbReference type="GO" id="GO:0005524">
    <property type="term" value="F:ATP binding"/>
    <property type="evidence" value="ECO:0007669"/>
    <property type="project" value="UniProtKB-UniRule"/>
</dbReference>
<proteinExistence type="predicted"/>
<dbReference type="PANTHER" id="PTHR21621:SF2">
    <property type="entry name" value="COENZYME GAMMA-F420-2:ALPHA-L-GLUTAMATE LIGASE"/>
    <property type="match status" value="1"/>
</dbReference>
<gene>
    <name evidence="6" type="ORF">DHW61_13450</name>
</gene>
<dbReference type="SUPFAM" id="SSF56059">
    <property type="entry name" value="Glutathione synthetase ATP-binding domain-like"/>
    <property type="match status" value="1"/>
</dbReference>
<keyword evidence="2 4" id="KW-0547">Nucleotide-binding</keyword>
<evidence type="ECO:0000256" key="1">
    <source>
        <dbReference type="ARBA" id="ARBA00022723"/>
    </source>
</evidence>